<proteinExistence type="predicted"/>
<accession>D1QMJ3</accession>
<dbReference type="HOGENOM" id="CLU_019505_4_0_10"/>
<dbReference type="AlphaFoldDB" id="D1QMJ3"/>
<sequence length="634" mass="69786">MSILNHKISVGIDGKQLFSFKSLKLHQSINSHHRFELLLDLEAGGNRYAHNLKDSAKWIGKSFAMYAGEKSESTFMRVITGVSLHRKNSDFGHILVSGYSETCRLETDLNFNSWTGCTLADIIKEMTSKAGVSARINPEYTEKLDYVCQYNESDFTFIKRLALQYNEWLYYDGIDLVFGRPVHLPDAVKLEFGTSLSSLDIGVKALAKPAKVFSYHSLNDQTIAAETPNKPTDKDQLGHEAFQASLGMYRNPARQYALPRIQYTSEMTRYVRKKQEAATAESHYVLGQSETATLVTGSVVDLKSSFLERAGSLTSESLGEFFITEITHTVGEDSYYSNTFRAIPAVVDTLPEPEVEMPIAEPQMARVTRNDDKFGHGRVQVQMNWQTEKMSTDWLRVMAPDGGSSDQVKSNRGFVFIPEVGDQVLVGFRHGDPNRPYVMGSLFNGTTGAGGSKGNKIKSITTRSGCSLLLNDAKGSVTLHDKGGVNMNFDGGGNLSTTSKISHTVNSGEIAKINVGGKKDSPPMSALTMDNQGVIDLTGKKSITLKVGDSSLIMSADGNITISCKRYKIDAEINTQINVGESYLRLYPALAFLHSETMTQLNSENIVNLHSGKVIHINGQSFVNIKGTLIKLNS</sequence>
<evidence type="ECO:0000313" key="3">
    <source>
        <dbReference type="Proteomes" id="UP000004079"/>
    </source>
</evidence>
<dbReference type="RefSeq" id="WP_004371076.1">
    <property type="nucleotide sequence ID" value="NZ_GG703883.1"/>
</dbReference>
<dbReference type="SUPFAM" id="SSF69349">
    <property type="entry name" value="Phage fibre proteins"/>
    <property type="match status" value="1"/>
</dbReference>
<comment type="caution">
    <text evidence="2">The sequence shown here is derived from an EMBL/GenBank/DDBJ whole genome shotgun (WGS) entry which is preliminary data.</text>
</comment>
<dbReference type="Gene3D" id="2.40.50.230">
    <property type="entry name" value="Gp5 N-terminal domain"/>
    <property type="match status" value="1"/>
</dbReference>
<reference evidence="2 3" key="1">
    <citation type="submission" date="2009-11" db="EMBL/GenBank/DDBJ databases">
        <authorList>
            <person name="Weinstock G."/>
            <person name="Sodergren E."/>
            <person name="Clifton S."/>
            <person name="Fulton L."/>
            <person name="Fulton B."/>
            <person name="Courtney L."/>
            <person name="Fronick C."/>
            <person name="Harrison M."/>
            <person name="Strong C."/>
            <person name="Farmer C."/>
            <person name="Delahaunty K."/>
            <person name="Markovic C."/>
            <person name="Hall O."/>
            <person name="Minx P."/>
            <person name="Tomlinson C."/>
            <person name="Mitreva M."/>
            <person name="Nelson J."/>
            <person name="Hou S."/>
            <person name="Wollam A."/>
            <person name="Pepin K.H."/>
            <person name="Johnson M."/>
            <person name="Bhonagiri V."/>
            <person name="Nash W.E."/>
            <person name="Warren W."/>
            <person name="Chinwalla A."/>
            <person name="Mardis E.R."/>
            <person name="Wilson R.K."/>
        </authorList>
    </citation>
    <scope>NUCLEOTIDE SEQUENCE [LARGE SCALE GENOMIC DNA]</scope>
    <source>
        <strain evidence="2 3">F0302</strain>
    </source>
</reference>
<evidence type="ECO:0000259" key="1">
    <source>
        <dbReference type="Pfam" id="PF04717"/>
    </source>
</evidence>
<dbReference type="Gene3D" id="2.30.110.50">
    <property type="match status" value="1"/>
</dbReference>
<dbReference type="Gene3D" id="3.55.50.10">
    <property type="entry name" value="Baseplate protein-like domains"/>
    <property type="match status" value="1"/>
</dbReference>
<name>D1QMJ3_9BACT</name>
<dbReference type="Pfam" id="PF05954">
    <property type="entry name" value="Phage_GPD"/>
    <property type="match status" value="1"/>
</dbReference>
<gene>
    <name evidence="2" type="ORF">HMPREF0971_00226</name>
</gene>
<protein>
    <submittedName>
        <fullName evidence="2">Rhs element Vgr protein</fullName>
    </submittedName>
</protein>
<dbReference type="Proteomes" id="UP000004079">
    <property type="component" value="Unassembled WGS sequence"/>
</dbReference>
<dbReference type="STRING" id="649760.HMPREF0971_00226"/>
<dbReference type="InterPro" id="IPR037026">
    <property type="entry name" value="Vgr_OB-fold_dom_sf"/>
</dbReference>
<dbReference type="SUPFAM" id="SSF69255">
    <property type="entry name" value="gp5 N-terminal domain-like"/>
    <property type="match status" value="1"/>
</dbReference>
<dbReference type="SUPFAM" id="SSF69279">
    <property type="entry name" value="Phage tail proteins"/>
    <property type="match status" value="2"/>
</dbReference>
<feature type="domain" description="Gp5/Type VI secretion system Vgr protein OB-fold" evidence="1">
    <location>
        <begin position="364"/>
        <end position="443"/>
    </location>
</feature>
<evidence type="ECO:0000313" key="2">
    <source>
        <dbReference type="EMBL" id="EFB33463.1"/>
    </source>
</evidence>
<organism evidence="2 3">
    <name type="scientific">Segatella oris F0302</name>
    <dbReference type="NCBI Taxonomy" id="649760"/>
    <lineage>
        <taxon>Bacteria</taxon>
        <taxon>Pseudomonadati</taxon>
        <taxon>Bacteroidota</taxon>
        <taxon>Bacteroidia</taxon>
        <taxon>Bacteroidales</taxon>
        <taxon>Prevotellaceae</taxon>
        <taxon>Segatella</taxon>
    </lineage>
</organism>
<dbReference type="Pfam" id="PF04717">
    <property type="entry name" value="Phage_base_V"/>
    <property type="match status" value="1"/>
</dbReference>
<dbReference type="InterPro" id="IPR006531">
    <property type="entry name" value="Gp5/Vgr_OB"/>
</dbReference>
<dbReference type="EMBL" id="ACUZ02000003">
    <property type="protein sequence ID" value="EFB33463.1"/>
    <property type="molecule type" value="Genomic_DNA"/>
</dbReference>